<accession>A0A1W1CVT0</accession>
<dbReference type="PANTHER" id="PTHR30486">
    <property type="entry name" value="TWITCHING MOTILITY PROTEIN PILT"/>
    <property type="match status" value="1"/>
</dbReference>
<dbReference type="GO" id="GO:0005524">
    <property type="term" value="F:ATP binding"/>
    <property type="evidence" value="ECO:0007669"/>
    <property type="project" value="InterPro"/>
</dbReference>
<evidence type="ECO:0000313" key="3">
    <source>
        <dbReference type="EMBL" id="SFV69782.1"/>
    </source>
</evidence>
<evidence type="ECO:0000259" key="2">
    <source>
        <dbReference type="PROSITE" id="PS00662"/>
    </source>
</evidence>
<dbReference type="InterPro" id="IPR006321">
    <property type="entry name" value="PilT/PilU"/>
</dbReference>
<dbReference type="Pfam" id="PF00437">
    <property type="entry name" value="T2SSE"/>
    <property type="match status" value="1"/>
</dbReference>
<dbReference type="InterPro" id="IPR050921">
    <property type="entry name" value="T4SS_GSP_E_ATPase"/>
</dbReference>
<proteinExistence type="inferred from homology"/>
<dbReference type="PANTHER" id="PTHR30486:SF6">
    <property type="entry name" value="TYPE IV PILUS RETRACTATION ATPASE PILT"/>
    <property type="match status" value="1"/>
</dbReference>
<dbReference type="GO" id="GO:0016887">
    <property type="term" value="F:ATP hydrolysis activity"/>
    <property type="evidence" value="ECO:0007669"/>
    <property type="project" value="InterPro"/>
</dbReference>
<dbReference type="EMBL" id="FPHJ01000069">
    <property type="protein sequence ID" value="SFV69782.1"/>
    <property type="molecule type" value="Genomic_DNA"/>
</dbReference>
<feature type="domain" description="Bacterial type II secretion system protein E" evidence="2">
    <location>
        <begin position="191"/>
        <end position="205"/>
    </location>
</feature>
<dbReference type="NCBIfam" id="TIGR01420">
    <property type="entry name" value="pilT_fam"/>
    <property type="match status" value="1"/>
</dbReference>
<dbReference type="Gene3D" id="3.30.450.90">
    <property type="match status" value="1"/>
</dbReference>
<dbReference type="SUPFAM" id="SSF52540">
    <property type="entry name" value="P-loop containing nucleoside triphosphate hydrolases"/>
    <property type="match status" value="1"/>
</dbReference>
<dbReference type="InterPro" id="IPR003593">
    <property type="entry name" value="AAA+_ATPase"/>
</dbReference>
<dbReference type="SMART" id="SM00382">
    <property type="entry name" value="AAA"/>
    <property type="match status" value="1"/>
</dbReference>
<gene>
    <name evidence="3" type="ORF">MNB_SUP05-5-1130</name>
</gene>
<dbReference type="InterPro" id="IPR001482">
    <property type="entry name" value="T2SS/T4SS_dom"/>
</dbReference>
<dbReference type="PROSITE" id="PS00662">
    <property type="entry name" value="T2SP_E"/>
    <property type="match status" value="1"/>
</dbReference>
<evidence type="ECO:0000256" key="1">
    <source>
        <dbReference type="ARBA" id="ARBA00006611"/>
    </source>
</evidence>
<name>A0A1W1CVT0_9ZZZZ</name>
<protein>
    <submittedName>
        <fullName evidence="3">Twitching motility protein PilT</fullName>
    </submittedName>
</protein>
<comment type="similarity">
    <text evidence="1">Belongs to the GSP E family.</text>
</comment>
<organism evidence="3">
    <name type="scientific">hydrothermal vent metagenome</name>
    <dbReference type="NCBI Taxonomy" id="652676"/>
    <lineage>
        <taxon>unclassified sequences</taxon>
        <taxon>metagenomes</taxon>
        <taxon>ecological metagenomes</taxon>
    </lineage>
</organism>
<dbReference type="InterPro" id="IPR027417">
    <property type="entry name" value="P-loop_NTPase"/>
</dbReference>
<dbReference type="Gene3D" id="3.40.50.300">
    <property type="entry name" value="P-loop containing nucleotide triphosphate hydrolases"/>
    <property type="match status" value="1"/>
</dbReference>
<sequence>MLQDRLLSYTTKYDLSDIHICADYSTAIRVNGTMEILEDVVSKAEVSSFLEEELTKSQLDKFKTAHDLDFAVQFGDIRFRVSALQSNNGLALVLRLIKSEIITLEKLGMPPVISDISNIHSGLVLVTGETGSGKSTTLAAIVNLINEQRNGHILTIEDPIEFLHQPKKCIITQREVGKDTLSFANALKGALRQDPDIILLGEMRDLETISMALTAAETGHLVFGTLHTSGAASTINRILDVFPPAQQGQARSQLAGSLQMTITQQLHKTKDGQGRCASLEIMVANPAIRNLIREDKLQQIESVLQMGMSEGMITMSKSLEQLKNMGKI</sequence>
<reference evidence="3" key="1">
    <citation type="submission" date="2016-10" db="EMBL/GenBank/DDBJ databases">
        <authorList>
            <person name="de Groot N.N."/>
        </authorList>
    </citation>
    <scope>NUCLEOTIDE SEQUENCE</scope>
</reference>
<dbReference type="CDD" id="cd01131">
    <property type="entry name" value="PilT"/>
    <property type="match status" value="1"/>
</dbReference>
<dbReference type="AlphaFoldDB" id="A0A1W1CVT0"/>